<feature type="compositionally biased region" description="Low complexity" evidence="6">
    <location>
        <begin position="304"/>
        <end position="317"/>
    </location>
</feature>
<feature type="region of interest" description="Disordered" evidence="6">
    <location>
        <begin position="525"/>
        <end position="579"/>
    </location>
</feature>
<sequence>MSSAAVIGRQLRQQQTTNRAPGPVVPPTHYRGRPININHNYNDQQQIFLANGVDFFNDQGADVNSKFAKFSQQYNHSSYEFYPHPAHRETNNNKKHGHGHMNKSVNNNSNGSSKKTKENQMIFSKHCFCVAFKALSTGVILFSIGTIMSIVGFFADSLALEPIQLNNGTYTTTINKGTKLHLHNMTYVGPVIMGLGFIVIVAACVLTFEVRDTLGIKDDPKNRKKSIQQNHHHHQQQQPPLPPPPPPLALPPTINQSDNNKSNKDSSIVTIDNTKSSIKNHQNHHHHNNNHHHHSKNMDEKKMSSNSTTTIDTTSSSRNHQSIDHNNNNSNNKNSDNRLSANNNNMMMTNPSDLLSSSYYYHCYCRIPSPVDIELSDPEGCSLNTMTYCSSATTLSTMTPHKWRQRCSCSGSPTNSMLLALNKIVDQIDSTPTFDERKTNFFPIINHQQPSINRNSRMIASIDDLSSLNSYQSESSSSSLPQKLKTSQTITIDLWPDYKHNNNNNENIKHNNNMARKPIYQINYGNNYHHSNNNNNNNNQTMSHLSINNNYNHQNHKTSSTTKIGNNSSSSSSSFPLLTMPSLKNLHHHHHH</sequence>
<dbReference type="GO" id="GO:0016020">
    <property type="term" value="C:membrane"/>
    <property type="evidence" value="ECO:0007669"/>
    <property type="project" value="UniProtKB-SubCell"/>
</dbReference>
<feature type="compositionally biased region" description="Pro residues" evidence="6">
    <location>
        <begin position="239"/>
        <end position="250"/>
    </location>
</feature>
<keyword evidence="5 7" id="KW-0472">Membrane</keyword>
<keyword evidence="4 7" id="KW-1133">Transmembrane helix</keyword>
<comment type="similarity">
    <text evidence="2">Belongs to the TMEM200 family.</text>
</comment>
<dbReference type="PANTHER" id="PTHR31815">
    <property type="entry name" value="AGAP005329-PA"/>
    <property type="match status" value="1"/>
</dbReference>
<feature type="compositionally biased region" description="Low complexity" evidence="6">
    <location>
        <begin position="102"/>
        <end position="113"/>
    </location>
</feature>
<evidence type="ECO:0000256" key="6">
    <source>
        <dbReference type="SAM" id="MobiDB-lite"/>
    </source>
</evidence>
<feature type="compositionally biased region" description="Basic residues" evidence="6">
    <location>
        <begin position="222"/>
        <end position="235"/>
    </location>
</feature>
<comment type="caution">
    <text evidence="8">The sequence shown here is derived from an EMBL/GenBank/DDBJ whole genome shotgun (WGS) entry which is preliminary data.</text>
</comment>
<feature type="transmembrane region" description="Helical" evidence="7">
    <location>
        <begin position="187"/>
        <end position="208"/>
    </location>
</feature>
<evidence type="ECO:0000256" key="2">
    <source>
        <dbReference type="ARBA" id="ARBA00005308"/>
    </source>
</evidence>
<dbReference type="InterPro" id="IPR018787">
    <property type="entry name" value="DUF2371_TMEM200"/>
</dbReference>
<feature type="compositionally biased region" description="Polar residues" evidence="6">
    <location>
        <begin position="540"/>
        <end position="567"/>
    </location>
</feature>
<evidence type="ECO:0000313" key="9">
    <source>
        <dbReference type="Proteomes" id="UP000790347"/>
    </source>
</evidence>
<feature type="region of interest" description="Disordered" evidence="6">
    <location>
        <begin position="83"/>
        <end position="115"/>
    </location>
</feature>
<evidence type="ECO:0000256" key="7">
    <source>
        <dbReference type="SAM" id="Phobius"/>
    </source>
</evidence>
<feature type="region of interest" description="Disordered" evidence="6">
    <location>
        <begin position="217"/>
        <end position="267"/>
    </location>
</feature>
<comment type="subcellular location">
    <subcellularLocation>
        <location evidence="1">Membrane</location>
        <topology evidence="1">Multi-pass membrane protein</topology>
    </subcellularLocation>
</comment>
<name>A0A922HYX4_DERFA</name>
<feature type="region of interest" description="Disordered" evidence="6">
    <location>
        <begin position="1"/>
        <end position="27"/>
    </location>
</feature>
<feature type="transmembrane region" description="Helical" evidence="7">
    <location>
        <begin position="130"/>
        <end position="155"/>
    </location>
</feature>
<gene>
    <name evidence="8" type="ORF">DERF_007785</name>
</gene>
<reference evidence="8" key="1">
    <citation type="submission" date="2013-05" db="EMBL/GenBank/DDBJ databases">
        <authorList>
            <person name="Yim A.K.Y."/>
            <person name="Chan T.F."/>
            <person name="Ji K.M."/>
            <person name="Liu X.Y."/>
            <person name="Zhou J.W."/>
            <person name="Li R.Q."/>
            <person name="Yang K.Y."/>
            <person name="Li J."/>
            <person name="Li M."/>
            <person name="Law P.T.W."/>
            <person name="Wu Y.L."/>
            <person name="Cai Z.L."/>
            <person name="Qin H."/>
            <person name="Bao Y."/>
            <person name="Leung R.K.K."/>
            <person name="Ng P.K.S."/>
            <person name="Zou J."/>
            <person name="Zhong X.J."/>
            <person name="Ran P.X."/>
            <person name="Zhong N.S."/>
            <person name="Liu Z.G."/>
            <person name="Tsui S.K.W."/>
        </authorList>
    </citation>
    <scope>NUCLEOTIDE SEQUENCE</scope>
    <source>
        <strain evidence="8">Derf</strain>
        <tissue evidence="8">Whole organism</tissue>
    </source>
</reference>
<dbReference type="PANTHER" id="PTHR31815:SF1">
    <property type="entry name" value="TRANSMEMBRANE PROTEIN 200C"/>
    <property type="match status" value="1"/>
</dbReference>
<organism evidence="8 9">
    <name type="scientific">Dermatophagoides farinae</name>
    <name type="common">American house dust mite</name>
    <dbReference type="NCBI Taxonomy" id="6954"/>
    <lineage>
        <taxon>Eukaryota</taxon>
        <taxon>Metazoa</taxon>
        <taxon>Ecdysozoa</taxon>
        <taxon>Arthropoda</taxon>
        <taxon>Chelicerata</taxon>
        <taxon>Arachnida</taxon>
        <taxon>Acari</taxon>
        <taxon>Acariformes</taxon>
        <taxon>Sarcoptiformes</taxon>
        <taxon>Astigmata</taxon>
        <taxon>Psoroptidia</taxon>
        <taxon>Analgoidea</taxon>
        <taxon>Pyroglyphidae</taxon>
        <taxon>Dermatophagoidinae</taxon>
        <taxon>Dermatophagoides</taxon>
    </lineage>
</organism>
<evidence type="ECO:0000313" key="8">
    <source>
        <dbReference type="EMBL" id="KAH9517086.1"/>
    </source>
</evidence>
<dbReference type="AlphaFoldDB" id="A0A922HYX4"/>
<dbReference type="Proteomes" id="UP000790347">
    <property type="component" value="Unassembled WGS sequence"/>
</dbReference>
<reference evidence="8" key="2">
    <citation type="journal article" date="2022" name="Res Sq">
        <title>Comparative Genomics Reveals Insights into the Divergent Evolution of Astigmatic Mites and Household Pest Adaptations.</title>
        <authorList>
            <person name="Xiong Q."/>
            <person name="Wan A.T.-Y."/>
            <person name="Liu X.-Y."/>
            <person name="Fung C.S.-H."/>
            <person name="Xiao X."/>
            <person name="Malainual N."/>
            <person name="Hou J."/>
            <person name="Wang L."/>
            <person name="Wang M."/>
            <person name="Yang K."/>
            <person name="Cui Y."/>
            <person name="Leung E."/>
            <person name="Nong W."/>
            <person name="Shin S.-K."/>
            <person name="Au S."/>
            <person name="Jeong K.Y."/>
            <person name="Chew F.T."/>
            <person name="Hui J."/>
            <person name="Leung T.F."/>
            <person name="Tungtrongchitr A."/>
            <person name="Zhong N."/>
            <person name="Liu Z."/>
            <person name="Tsui S."/>
        </authorList>
    </citation>
    <scope>NUCLEOTIDE SEQUENCE</scope>
    <source>
        <strain evidence="8">Derf</strain>
        <tissue evidence="8">Whole organism</tissue>
    </source>
</reference>
<feature type="compositionally biased region" description="Low complexity" evidence="6">
    <location>
        <begin position="326"/>
        <end position="345"/>
    </location>
</feature>
<proteinExistence type="inferred from homology"/>
<feature type="compositionally biased region" description="Low complexity" evidence="6">
    <location>
        <begin position="251"/>
        <end position="260"/>
    </location>
</feature>
<keyword evidence="9" id="KW-1185">Reference proteome</keyword>
<accession>A0A922HYX4</accession>
<protein>
    <submittedName>
        <fullName evidence="8">Uncharacterized protein</fullName>
    </submittedName>
</protein>
<keyword evidence="3 7" id="KW-0812">Transmembrane</keyword>
<dbReference type="EMBL" id="ASGP02000003">
    <property type="protein sequence ID" value="KAH9517086.1"/>
    <property type="molecule type" value="Genomic_DNA"/>
</dbReference>
<feature type="compositionally biased region" description="Basic residues" evidence="6">
    <location>
        <begin position="281"/>
        <end position="295"/>
    </location>
</feature>
<feature type="compositionally biased region" description="Low complexity" evidence="6">
    <location>
        <begin position="525"/>
        <end position="539"/>
    </location>
</feature>
<evidence type="ECO:0000256" key="3">
    <source>
        <dbReference type="ARBA" id="ARBA00022692"/>
    </source>
</evidence>
<evidence type="ECO:0000256" key="1">
    <source>
        <dbReference type="ARBA" id="ARBA00004141"/>
    </source>
</evidence>
<evidence type="ECO:0000256" key="4">
    <source>
        <dbReference type="ARBA" id="ARBA00022989"/>
    </source>
</evidence>
<evidence type="ECO:0000256" key="5">
    <source>
        <dbReference type="ARBA" id="ARBA00023136"/>
    </source>
</evidence>
<feature type="region of interest" description="Disordered" evidence="6">
    <location>
        <begin position="279"/>
        <end position="348"/>
    </location>
</feature>